<evidence type="ECO:0000256" key="2">
    <source>
        <dbReference type="ARBA" id="ARBA00009045"/>
    </source>
</evidence>
<dbReference type="InterPro" id="IPR035952">
    <property type="entry name" value="Rhomboid-like_sf"/>
</dbReference>
<evidence type="ECO:0000256" key="7">
    <source>
        <dbReference type="SAM" id="Phobius"/>
    </source>
</evidence>
<gene>
    <name evidence="9" type="ORF">CTEN210_01989</name>
</gene>
<feature type="transmembrane region" description="Helical" evidence="7">
    <location>
        <begin position="82"/>
        <end position="99"/>
    </location>
</feature>
<feature type="transmembrane region" description="Helical" evidence="7">
    <location>
        <begin position="228"/>
        <end position="251"/>
    </location>
</feature>
<dbReference type="InterPro" id="IPR022764">
    <property type="entry name" value="Peptidase_S54_rhomboid_dom"/>
</dbReference>
<name>A0AAD3H067_9STRA</name>
<evidence type="ECO:0000256" key="6">
    <source>
        <dbReference type="ARBA" id="ARBA00023136"/>
    </source>
</evidence>
<protein>
    <recommendedName>
        <fullName evidence="8">Peptidase S54 rhomboid domain-containing protein</fullName>
    </recommendedName>
</protein>
<dbReference type="EMBL" id="BLLK01000020">
    <property type="protein sequence ID" value="GFH45515.1"/>
    <property type="molecule type" value="Genomic_DNA"/>
</dbReference>
<dbReference type="Proteomes" id="UP001054902">
    <property type="component" value="Unassembled WGS sequence"/>
</dbReference>
<sequence length="363" mass="41115">MADPSSYSSNLHSDFYDERTKYNDSNIFQTALYVRGGISTKKKWNGNWISLKKRRKRFILSNCALYIMVHRCMVAFSPERFIIVSTSTIYIMWLIAAFNEDMSDFMMKHFLIPASLNELYQRPHSVLAGSFSHMDISHILGNMGALHGFARSVITRVGARVFSHLYLISIFTSALAHWLWSKYAPETLRPIPTPSLGASGAISGVIAFACLDPQHCSISISDVTVNPLLFLVSFILADAGGLFRIELLVLIAKKMQEGEVDEAIITFFSHVLRRNLKQDADDDNVEDDDEDNVEIDQTIGYSAHIGGSLGGILFHYLRNNLYEASRELKYFWRHQKIGTKLKQISMFFCIIYTIVSIGISEII</sequence>
<keyword evidence="10" id="KW-1185">Reference proteome</keyword>
<proteinExistence type="inferred from homology"/>
<feature type="transmembrane region" description="Helical" evidence="7">
    <location>
        <begin position="344"/>
        <end position="362"/>
    </location>
</feature>
<comment type="subcellular location">
    <subcellularLocation>
        <location evidence="1">Membrane</location>
        <topology evidence="1">Multi-pass membrane protein</topology>
    </subcellularLocation>
</comment>
<dbReference type="GO" id="GO:0016020">
    <property type="term" value="C:membrane"/>
    <property type="evidence" value="ECO:0007669"/>
    <property type="project" value="UniProtKB-SubCell"/>
</dbReference>
<dbReference type="PANTHER" id="PTHR43731">
    <property type="entry name" value="RHOMBOID PROTEASE"/>
    <property type="match status" value="1"/>
</dbReference>
<comment type="similarity">
    <text evidence="2">Belongs to the peptidase S54 family.</text>
</comment>
<organism evidence="9 10">
    <name type="scientific">Chaetoceros tenuissimus</name>
    <dbReference type="NCBI Taxonomy" id="426638"/>
    <lineage>
        <taxon>Eukaryota</taxon>
        <taxon>Sar</taxon>
        <taxon>Stramenopiles</taxon>
        <taxon>Ochrophyta</taxon>
        <taxon>Bacillariophyta</taxon>
        <taxon>Coscinodiscophyceae</taxon>
        <taxon>Chaetocerotophycidae</taxon>
        <taxon>Chaetocerotales</taxon>
        <taxon>Chaetocerotaceae</taxon>
        <taxon>Chaetoceros</taxon>
    </lineage>
</organism>
<dbReference type="Pfam" id="PF01694">
    <property type="entry name" value="Rhomboid"/>
    <property type="match status" value="1"/>
</dbReference>
<dbReference type="PANTHER" id="PTHR43731:SF14">
    <property type="entry name" value="PRESENILIN-ASSOCIATED RHOMBOID-LIKE PROTEIN, MITOCHONDRIAL"/>
    <property type="match status" value="1"/>
</dbReference>
<evidence type="ECO:0000256" key="4">
    <source>
        <dbReference type="ARBA" id="ARBA00022801"/>
    </source>
</evidence>
<evidence type="ECO:0000259" key="8">
    <source>
        <dbReference type="Pfam" id="PF01694"/>
    </source>
</evidence>
<dbReference type="SUPFAM" id="SSF144091">
    <property type="entry name" value="Rhomboid-like"/>
    <property type="match status" value="1"/>
</dbReference>
<keyword evidence="6 7" id="KW-0472">Membrane</keyword>
<evidence type="ECO:0000313" key="10">
    <source>
        <dbReference type="Proteomes" id="UP001054902"/>
    </source>
</evidence>
<keyword evidence="4" id="KW-0378">Hydrolase</keyword>
<keyword evidence="3 7" id="KW-0812">Transmembrane</keyword>
<dbReference type="AlphaFoldDB" id="A0AAD3H067"/>
<feature type="transmembrane region" description="Helical" evidence="7">
    <location>
        <begin position="161"/>
        <end position="180"/>
    </location>
</feature>
<evidence type="ECO:0000256" key="5">
    <source>
        <dbReference type="ARBA" id="ARBA00022989"/>
    </source>
</evidence>
<reference evidence="9 10" key="1">
    <citation type="journal article" date="2021" name="Sci. Rep.">
        <title>The genome of the diatom Chaetoceros tenuissimus carries an ancient integrated fragment of an extant virus.</title>
        <authorList>
            <person name="Hongo Y."/>
            <person name="Kimura K."/>
            <person name="Takaki Y."/>
            <person name="Yoshida Y."/>
            <person name="Baba S."/>
            <person name="Kobayashi G."/>
            <person name="Nagasaki K."/>
            <person name="Hano T."/>
            <person name="Tomaru Y."/>
        </authorList>
    </citation>
    <scope>NUCLEOTIDE SEQUENCE [LARGE SCALE GENOMIC DNA]</scope>
    <source>
        <strain evidence="9 10">NIES-3715</strain>
    </source>
</reference>
<dbReference type="InterPro" id="IPR050925">
    <property type="entry name" value="Rhomboid_protease_S54"/>
</dbReference>
<comment type="caution">
    <text evidence="9">The sequence shown here is derived from an EMBL/GenBank/DDBJ whole genome shotgun (WGS) entry which is preliminary data.</text>
</comment>
<feature type="domain" description="Peptidase S54 rhomboid" evidence="8">
    <location>
        <begin position="130"/>
        <end position="242"/>
    </location>
</feature>
<evidence type="ECO:0000256" key="3">
    <source>
        <dbReference type="ARBA" id="ARBA00022692"/>
    </source>
</evidence>
<evidence type="ECO:0000313" key="9">
    <source>
        <dbReference type="EMBL" id="GFH45515.1"/>
    </source>
</evidence>
<dbReference type="GO" id="GO:0004252">
    <property type="term" value="F:serine-type endopeptidase activity"/>
    <property type="evidence" value="ECO:0007669"/>
    <property type="project" value="InterPro"/>
</dbReference>
<evidence type="ECO:0000256" key="1">
    <source>
        <dbReference type="ARBA" id="ARBA00004141"/>
    </source>
</evidence>
<feature type="transmembrane region" description="Helical" evidence="7">
    <location>
        <begin position="58"/>
        <end position="76"/>
    </location>
</feature>
<accession>A0AAD3H067</accession>
<dbReference type="Gene3D" id="1.20.1540.10">
    <property type="entry name" value="Rhomboid-like"/>
    <property type="match status" value="1"/>
</dbReference>
<keyword evidence="5 7" id="KW-1133">Transmembrane helix</keyword>